<evidence type="ECO:0000259" key="8">
    <source>
        <dbReference type="PROSITE" id="PS50928"/>
    </source>
</evidence>
<keyword evidence="2 7" id="KW-0813">Transport</keyword>
<dbReference type="Proteomes" id="UP000295636">
    <property type="component" value="Unassembled WGS sequence"/>
</dbReference>
<keyword evidence="6 7" id="KW-0472">Membrane</keyword>
<dbReference type="PANTHER" id="PTHR32243:SF18">
    <property type="entry name" value="INNER MEMBRANE ABC TRANSPORTER PERMEASE PROTEIN YCJP"/>
    <property type="match status" value="1"/>
</dbReference>
<dbReference type="EMBL" id="SMRT01000003">
    <property type="protein sequence ID" value="TDF98954.1"/>
    <property type="molecule type" value="Genomic_DNA"/>
</dbReference>
<feature type="transmembrane region" description="Helical" evidence="7">
    <location>
        <begin position="128"/>
        <end position="151"/>
    </location>
</feature>
<dbReference type="AlphaFoldDB" id="A0A4V2ZTY9"/>
<evidence type="ECO:0000256" key="3">
    <source>
        <dbReference type="ARBA" id="ARBA00022475"/>
    </source>
</evidence>
<sequence length="266" mass="29374">MLHKLGDLLLLVIGLLFTIPLIWVVISSLKEHATLSVIPLESFTWTNYIKVFSPDNMKSFLNSIYLSFGTMLLTVIIAALAAYPLSRFSLPFKNSFVYAMIFSTGLPMVALMVPVYEFYVSYGMINSLWSTILFMAATSLPFATWMMKGFIDAVPRELEESASVEGCSTFQALLRIVAPLVIPGASVVGIYTFVHAWGNFITPFILLQGDHLPAAVTIYQFFSQYTTDYSGLATFSIIYTLPVIILYAVMTKWLGGGFTLGGAVKG</sequence>
<dbReference type="SUPFAM" id="SSF161098">
    <property type="entry name" value="MetI-like"/>
    <property type="match status" value="1"/>
</dbReference>
<dbReference type="GO" id="GO:0055085">
    <property type="term" value="P:transmembrane transport"/>
    <property type="evidence" value="ECO:0007669"/>
    <property type="project" value="InterPro"/>
</dbReference>
<dbReference type="Pfam" id="PF00528">
    <property type="entry name" value="BPD_transp_1"/>
    <property type="match status" value="1"/>
</dbReference>
<comment type="subcellular location">
    <subcellularLocation>
        <location evidence="1 7">Cell membrane</location>
        <topology evidence="1 7">Multi-pass membrane protein</topology>
    </subcellularLocation>
</comment>
<keyword evidence="4 7" id="KW-0812">Transmembrane</keyword>
<evidence type="ECO:0000313" key="9">
    <source>
        <dbReference type="EMBL" id="TDF98954.1"/>
    </source>
</evidence>
<protein>
    <submittedName>
        <fullName evidence="9">Carbohydrate ABC transporter permease</fullName>
    </submittedName>
</protein>
<keyword evidence="3" id="KW-1003">Cell membrane</keyword>
<evidence type="ECO:0000256" key="1">
    <source>
        <dbReference type="ARBA" id="ARBA00004651"/>
    </source>
</evidence>
<evidence type="ECO:0000256" key="5">
    <source>
        <dbReference type="ARBA" id="ARBA00022989"/>
    </source>
</evidence>
<comment type="caution">
    <text evidence="9">The sequence shown here is derived from an EMBL/GenBank/DDBJ whole genome shotgun (WGS) entry which is preliminary data.</text>
</comment>
<dbReference type="InterPro" id="IPR035906">
    <property type="entry name" value="MetI-like_sf"/>
</dbReference>
<dbReference type="OrthoDB" id="9794684at2"/>
<accession>A0A4V2ZTY9</accession>
<feature type="domain" description="ABC transmembrane type-1" evidence="8">
    <location>
        <begin position="60"/>
        <end position="250"/>
    </location>
</feature>
<dbReference type="GO" id="GO:0005886">
    <property type="term" value="C:plasma membrane"/>
    <property type="evidence" value="ECO:0007669"/>
    <property type="project" value="UniProtKB-SubCell"/>
</dbReference>
<organism evidence="9 10">
    <name type="scientific">Paenibacillus piri</name>
    <dbReference type="NCBI Taxonomy" id="2547395"/>
    <lineage>
        <taxon>Bacteria</taxon>
        <taxon>Bacillati</taxon>
        <taxon>Bacillota</taxon>
        <taxon>Bacilli</taxon>
        <taxon>Bacillales</taxon>
        <taxon>Paenibacillaceae</taxon>
        <taxon>Paenibacillus</taxon>
    </lineage>
</organism>
<evidence type="ECO:0000313" key="10">
    <source>
        <dbReference type="Proteomes" id="UP000295636"/>
    </source>
</evidence>
<dbReference type="InterPro" id="IPR050901">
    <property type="entry name" value="BP-dep_ABC_trans_perm"/>
</dbReference>
<feature type="transmembrane region" description="Helical" evidence="7">
    <location>
        <begin position="229"/>
        <end position="250"/>
    </location>
</feature>
<dbReference type="CDD" id="cd06261">
    <property type="entry name" value="TM_PBP2"/>
    <property type="match status" value="1"/>
</dbReference>
<proteinExistence type="inferred from homology"/>
<feature type="transmembrane region" description="Helical" evidence="7">
    <location>
        <begin position="7"/>
        <end position="26"/>
    </location>
</feature>
<name>A0A4V2ZTY9_9BACL</name>
<gene>
    <name evidence="9" type="ORF">E1757_09520</name>
</gene>
<keyword evidence="5 7" id="KW-1133">Transmembrane helix</keyword>
<dbReference type="InterPro" id="IPR000515">
    <property type="entry name" value="MetI-like"/>
</dbReference>
<evidence type="ECO:0000256" key="7">
    <source>
        <dbReference type="RuleBase" id="RU363032"/>
    </source>
</evidence>
<evidence type="ECO:0000256" key="6">
    <source>
        <dbReference type="ARBA" id="ARBA00023136"/>
    </source>
</evidence>
<feature type="transmembrane region" description="Helical" evidence="7">
    <location>
        <begin position="95"/>
        <end position="116"/>
    </location>
</feature>
<comment type="similarity">
    <text evidence="7">Belongs to the binding-protein-dependent transport system permease family.</text>
</comment>
<dbReference type="Gene3D" id="1.10.3720.10">
    <property type="entry name" value="MetI-like"/>
    <property type="match status" value="1"/>
</dbReference>
<feature type="transmembrane region" description="Helical" evidence="7">
    <location>
        <begin position="172"/>
        <end position="194"/>
    </location>
</feature>
<dbReference type="PROSITE" id="PS50928">
    <property type="entry name" value="ABC_TM1"/>
    <property type="match status" value="1"/>
</dbReference>
<reference evidence="9 10" key="1">
    <citation type="submission" date="2019-03" db="EMBL/GenBank/DDBJ databases">
        <title>This is whole genome sequence of Paenibacillus sp MS74 strain.</title>
        <authorList>
            <person name="Trinh H.N."/>
        </authorList>
    </citation>
    <scope>NUCLEOTIDE SEQUENCE [LARGE SCALE GENOMIC DNA]</scope>
    <source>
        <strain evidence="9 10">MS74</strain>
    </source>
</reference>
<keyword evidence="10" id="KW-1185">Reference proteome</keyword>
<dbReference type="PANTHER" id="PTHR32243">
    <property type="entry name" value="MALTOSE TRANSPORT SYSTEM PERMEASE-RELATED"/>
    <property type="match status" value="1"/>
</dbReference>
<evidence type="ECO:0000256" key="4">
    <source>
        <dbReference type="ARBA" id="ARBA00022692"/>
    </source>
</evidence>
<feature type="transmembrane region" description="Helical" evidence="7">
    <location>
        <begin position="64"/>
        <end position="83"/>
    </location>
</feature>
<evidence type="ECO:0000256" key="2">
    <source>
        <dbReference type="ARBA" id="ARBA00022448"/>
    </source>
</evidence>